<evidence type="ECO:0000313" key="3">
    <source>
        <dbReference type="Proteomes" id="UP000276834"/>
    </source>
</evidence>
<organism evidence="2 3">
    <name type="scientific">Chloebia gouldiae</name>
    <name type="common">Gouldian finch</name>
    <name type="synonym">Erythrura gouldiae</name>
    <dbReference type="NCBI Taxonomy" id="44316"/>
    <lineage>
        <taxon>Eukaryota</taxon>
        <taxon>Metazoa</taxon>
        <taxon>Chordata</taxon>
        <taxon>Craniata</taxon>
        <taxon>Vertebrata</taxon>
        <taxon>Euteleostomi</taxon>
        <taxon>Archelosauria</taxon>
        <taxon>Archosauria</taxon>
        <taxon>Dinosauria</taxon>
        <taxon>Saurischia</taxon>
        <taxon>Theropoda</taxon>
        <taxon>Coelurosauria</taxon>
        <taxon>Aves</taxon>
        <taxon>Neognathae</taxon>
        <taxon>Neoaves</taxon>
        <taxon>Telluraves</taxon>
        <taxon>Australaves</taxon>
        <taxon>Passeriformes</taxon>
        <taxon>Passeroidea</taxon>
        <taxon>Passeridae</taxon>
        <taxon>Chloebia</taxon>
    </lineage>
</organism>
<keyword evidence="3" id="KW-1185">Reference proteome</keyword>
<evidence type="ECO:0000256" key="1">
    <source>
        <dbReference type="SAM" id="MobiDB-lite"/>
    </source>
</evidence>
<sequence length="487" mass="51064">RAEPLLPRRAGWGCRGRRIEAGSGPEPGPASPRAGRAAPARSRRGSVPVLAAAAGSRGRAGAGTPSAPPLPQRRLRPRGRTRNRPAVPAGCRAPPRPGSPAAAALPCEQQRRIPAGAPPDERGCGAAAGSSRSAGAKALLLLLQLPAGAHSCSACSANTCQLRPDALLPLHIEHRILAFSAPCSKCQGHDKGPGWDGNDCCQPGLLFWPRGLGGVSLSLPAVFLGVPSCRAGEGQKPLEGKQHLLSLGCAGEKLCLHCGSLARGCSDQAWKDAWPKSPRSSWLYLGMEAQAACRAAQTAIPGSEIPHSCQICAEVMENSQVGRDVHLFPEGKGHAEATAEALKGAELVQGEMFCLSTGKECIQPLPSSLEPLLVPDTAGVKVAALHGNFHSPRGTVRLFQQEFGREFGALEEQSKCQGRSSCPSPAAEQEGREQGWEMRLLECHLEQLNTSQGRSLLAGLCQGHGEGVQTQKKPTAHGVNDPSRETQ</sequence>
<feature type="region of interest" description="Disordered" evidence="1">
    <location>
        <begin position="1"/>
        <end position="102"/>
    </location>
</feature>
<feature type="compositionally biased region" description="Low complexity" evidence="1">
    <location>
        <begin position="51"/>
        <end position="65"/>
    </location>
</feature>
<protein>
    <submittedName>
        <fullName evidence="2">Uncharacterized protein</fullName>
    </submittedName>
</protein>
<evidence type="ECO:0000313" key="2">
    <source>
        <dbReference type="EMBL" id="RLV62426.1"/>
    </source>
</evidence>
<gene>
    <name evidence="2" type="ORF">DV515_00019329</name>
</gene>
<name>A0A3L8Q4Z9_CHLGU</name>
<dbReference type="Proteomes" id="UP000276834">
    <property type="component" value="Unassembled WGS sequence"/>
</dbReference>
<accession>A0A3L8Q4Z9</accession>
<proteinExistence type="predicted"/>
<feature type="non-terminal residue" evidence="2">
    <location>
        <position position="487"/>
    </location>
</feature>
<feature type="compositionally biased region" description="Basic residues" evidence="1">
    <location>
        <begin position="73"/>
        <end position="83"/>
    </location>
</feature>
<feature type="compositionally biased region" description="Low complexity" evidence="1">
    <location>
        <begin position="84"/>
        <end position="102"/>
    </location>
</feature>
<feature type="compositionally biased region" description="Low complexity" evidence="1">
    <location>
        <begin position="31"/>
        <end position="40"/>
    </location>
</feature>
<reference evidence="2 3" key="1">
    <citation type="journal article" date="2018" name="Proc. R. Soc. B">
        <title>A non-coding region near Follistatin controls head colour polymorphism in the Gouldian finch.</title>
        <authorList>
            <person name="Toomey M.B."/>
            <person name="Marques C.I."/>
            <person name="Andrade P."/>
            <person name="Araujo P.M."/>
            <person name="Sabatino S."/>
            <person name="Gazda M.A."/>
            <person name="Afonso S."/>
            <person name="Lopes R.J."/>
            <person name="Corbo J.C."/>
            <person name="Carneiro M."/>
        </authorList>
    </citation>
    <scope>NUCLEOTIDE SEQUENCE [LARGE SCALE GENOMIC DNA]</scope>
    <source>
        <strain evidence="2">Red01</strain>
        <tissue evidence="2">Muscle</tissue>
    </source>
</reference>
<dbReference type="AlphaFoldDB" id="A0A3L8Q4Z9"/>
<feature type="non-terminal residue" evidence="2">
    <location>
        <position position="1"/>
    </location>
</feature>
<dbReference type="EMBL" id="QUSF01007631">
    <property type="protein sequence ID" value="RLV62426.1"/>
    <property type="molecule type" value="Genomic_DNA"/>
</dbReference>
<feature type="region of interest" description="Disordered" evidence="1">
    <location>
        <begin position="465"/>
        <end position="487"/>
    </location>
</feature>
<comment type="caution">
    <text evidence="2">The sequence shown here is derived from an EMBL/GenBank/DDBJ whole genome shotgun (WGS) entry which is preliminary data.</text>
</comment>